<feature type="region of interest" description="Disordered" evidence="1">
    <location>
        <begin position="45"/>
        <end position="65"/>
    </location>
</feature>
<evidence type="ECO:0000313" key="3">
    <source>
        <dbReference type="WBParaSite" id="Hba_07778"/>
    </source>
</evidence>
<keyword evidence="2" id="KW-1185">Reference proteome</keyword>
<name>A0A1I7WRH3_HETBA</name>
<dbReference type="Proteomes" id="UP000095283">
    <property type="component" value="Unplaced"/>
</dbReference>
<proteinExistence type="predicted"/>
<dbReference type="AlphaFoldDB" id="A0A1I7WRH3"/>
<feature type="compositionally biased region" description="Polar residues" evidence="1">
    <location>
        <begin position="47"/>
        <end position="56"/>
    </location>
</feature>
<organism evidence="2 3">
    <name type="scientific">Heterorhabditis bacteriophora</name>
    <name type="common">Entomopathogenic nematode worm</name>
    <dbReference type="NCBI Taxonomy" id="37862"/>
    <lineage>
        <taxon>Eukaryota</taxon>
        <taxon>Metazoa</taxon>
        <taxon>Ecdysozoa</taxon>
        <taxon>Nematoda</taxon>
        <taxon>Chromadorea</taxon>
        <taxon>Rhabditida</taxon>
        <taxon>Rhabditina</taxon>
        <taxon>Rhabditomorpha</taxon>
        <taxon>Strongyloidea</taxon>
        <taxon>Heterorhabditidae</taxon>
        <taxon>Heterorhabditis</taxon>
    </lineage>
</organism>
<sequence length="100" mass="11373">MGATDVLPYPRRRSSIHLEPLDIRLPGEPIEDSVPVKTFVVSKHPHTSSIRDSPTTIPKILKPIRDPPRRSLSPDTINIFSLNYKDTFNIFVINYHLNAT</sequence>
<evidence type="ECO:0000256" key="1">
    <source>
        <dbReference type="SAM" id="MobiDB-lite"/>
    </source>
</evidence>
<reference evidence="3" key="1">
    <citation type="submission" date="2016-11" db="UniProtKB">
        <authorList>
            <consortium name="WormBaseParasite"/>
        </authorList>
    </citation>
    <scope>IDENTIFICATION</scope>
</reference>
<accession>A0A1I7WRH3</accession>
<protein>
    <submittedName>
        <fullName evidence="3">Uncharacterized protein</fullName>
    </submittedName>
</protein>
<dbReference type="WBParaSite" id="Hba_07778">
    <property type="protein sequence ID" value="Hba_07778"/>
    <property type="gene ID" value="Hba_07778"/>
</dbReference>
<evidence type="ECO:0000313" key="2">
    <source>
        <dbReference type="Proteomes" id="UP000095283"/>
    </source>
</evidence>